<feature type="non-terminal residue" evidence="2">
    <location>
        <position position="31"/>
    </location>
</feature>
<organism evidence="2">
    <name type="scientific">marine sediment metagenome</name>
    <dbReference type="NCBI Taxonomy" id="412755"/>
    <lineage>
        <taxon>unclassified sequences</taxon>
        <taxon>metagenomes</taxon>
        <taxon>ecological metagenomes</taxon>
    </lineage>
</organism>
<sequence>MIEEAVNVWLVLLFMGWVLALVAWAAGGSRK</sequence>
<keyword evidence="1" id="KW-0472">Membrane</keyword>
<protein>
    <submittedName>
        <fullName evidence="2">Uncharacterized protein</fullName>
    </submittedName>
</protein>
<feature type="transmembrane region" description="Helical" evidence="1">
    <location>
        <begin position="6"/>
        <end position="26"/>
    </location>
</feature>
<accession>A0A0F8ZUX3</accession>
<reference evidence="2" key="1">
    <citation type="journal article" date="2015" name="Nature">
        <title>Complex archaea that bridge the gap between prokaryotes and eukaryotes.</title>
        <authorList>
            <person name="Spang A."/>
            <person name="Saw J.H."/>
            <person name="Jorgensen S.L."/>
            <person name="Zaremba-Niedzwiedzka K."/>
            <person name="Martijn J."/>
            <person name="Lind A.E."/>
            <person name="van Eijk R."/>
            <person name="Schleper C."/>
            <person name="Guy L."/>
            <person name="Ettema T.J."/>
        </authorList>
    </citation>
    <scope>NUCLEOTIDE SEQUENCE</scope>
</reference>
<proteinExistence type="predicted"/>
<evidence type="ECO:0000256" key="1">
    <source>
        <dbReference type="SAM" id="Phobius"/>
    </source>
</evidence>
<name>A0A0F8ZUX3_9ZZZZ</name>
<keyword evidence="1" id="KW-1133">Transmembrane helix</keyword>
<comment type="caution">
    <text evidence="2">The sequence shown here is derived from an EMBL/GenBank/DDBJ whole genome shotgun (WGS) entry which is preliminary data.</text>
</comment>
<dbReference type="AlphaFoldDB" id="A0A0F8ZUX3"/>
<dbReference type="EMBL" id="LAZR01049396">
    <property type="protein sequence ID" value="KKK89745.1"/>
    <property type="molecule type" value="Genomic_DNA"/>
</dbReference>
<evidence type="ECO:0000313" key="2">
    <source>
        <dbReference type="EMBL" id="KKK89745.1"/>
    </source>
</evidence>
<keyword evidence="1" id="KW-0812">Transmembrane</keyword>
<gene>
    <name evidence="2" type="ORF">LCGC14_2729990</name>
</gene>